<evidence type="ECO:0000313" key="9">
    <source>
        <dbReference type="EMBL" id="CAD6193890.1"/>
    </source>
</evidence>
<name>A0A8S1HKV5_9PELO</name>
<dbReference type="GO" id="GO:0005049">
    <property type="term" value="F:nuclear export signal receptor activity"/>
    <property type="evidence" value="ECO:0007669"/>
    <property type="project" value="InterPro"/>
</dbReference>
<dbReference type="InterPro" id="IPR044189">
    <property type="entry name" value="XPO4/7-like"/>
</dbReference>
<dbReference type="GO" id="GO:0005643">
    <property type="term" value="C:nuclear pore"/>
    <property type="evidence" value="ECO:0007669"/>
    <property type="project" value="TreeGrafter"/>
</dbReference>
<dbReference type="AlphaFoldDB" id="A0A8S1HKV5"/>
<evidence type="ECO:0000256" key="6">
    <source>
        <dbReference type="ARBA" id="ARBA00022927"/>
    </source>
</evidence>
<comment type="caution">
    <text evidence="9">The sequence shown here is derived from an EMBL/GenBank/DDBJ whole genome shotgun (WGS) entry which is preliminary data.</text>
</comment>
<dbReference type="OrthoDB" id="244158at2759"/>
<dbReference type="InterPro" id="IPR057947">
    <property type="entry name" value="TPR_XPO7/RBP17"/>
</dbReference>
<accession>A0A8S1HKV5</accession>
<feature type="domain" description="Exportin-7/Ran-binding protein 17 TPR repeats" evidence="8">
    <location>
        <begin position="430"/>
        <end position="669"/>
    </location>
</feature>
<evidence type="ECO:0000256" key="5">
    <source>
        <dbReference type="ARBA" id="ARBA00022490"/>
    </source>
</evidence>
<gene>
    <name evidence="9" type="ORF">CAUJ_LOCUS9809</name>
</gene>
<evidence type="ECO:0000313" key="10">
    <source>
        <dbReference type="Proteomes" id="UP000835052"/>
    </source>
</evidence>
<keyword evidence="4" id="KW-0813">Transport</keyword>
<evidence type="ECO:0000256" key="2">
    <source>
        <dbReference type="ARBA" id="ARBA00004496"/>
    </source>
</evidence>
<comment type="similarity">
    <text evidence="3">Belongs to the exportin family.</text>
</comment>
<dbReference type="SUPFAM" id="SSF48371">
    <property type="entry name" value="ARM repeat"/>
    <property type="match status" value="1"/>
</dbReference>
<reference evidence="9" key="1">
    <citation type="submission" date="2020-10" db="EMBL/GenBank/DDBJ databases">
        <authorList>
            <person name="Kikuchi T."/>
        </authorList>
    </citation>
    <scope>NUCLEOTIDE SEQUENCE</scope>
    <source>
        <strain evidence="9">NKZ352</strain>
    </source>
</reference>
<evidence type="ECO:0000256" key="7">
    <source>
        <dbReference type="ARBA" id="ARBA00023242"/>
    </source>
</evidence>
<sequence>MDELQALNALCKNLYESTEPSVRQQAEQNLAELSESPECIRRCMLLLSQGEYPYGPLVASTTLMKVLSAKTNVSPDQKLELTAFVIDLLGRGAPSFPPFLVTSLSQLFSRLTKQEWTYTPSPSSPDSGNETSYPFRDPVKWLIRSIDNKNTAESILAVQILTVLVTDMNSSAGMDSVNKHRKSLAQFRDSFLYDIFSLTINFVKEIGEETPTGLELTLTNNVIDLCLSCLVFDYIGSLADETSDDNCNVQIPTTWRESFTDGKVVDLFFKMYHNLPTESSEKKLVLSILAQLASVRRTLFNGSERQSYVQKLVEGVVSVIQNPAKLTNQKAFHEFCRLVARLKTNYQLCELINVPCYAQMLRLLAEFTVESLRMMDFLFEFSANSTYFLLTFWQRMVTSVPYVRNNDDHLLNVYCPEITAAFIESRLQHVEKVVRESAEDPLEDQGSTLQLMEHLATICRCEYEKTCQLLARHFDENAKIWTSGSPSDLSVRIAEGRLVWLITLIGTAVFGKTSGSGNDAHDKMDGDMIARCITAMRYNDNRLQYPQSPGRNPGNGNLRLEVSFIHMLEQFRRAYIMDQITRTSSVYDKLQSQCGISEETDMLGVIIQKILTNLKYWPTQADILDLSLSLLKDLSLGYSAVRKLFRLPEVQLLLNNHTVEHFVFLGPTIDYTTMKQRTVFYEALMRLLTTDLSDDDEVFVSFIRPLSETVKAICDTISTNSPAVEEEQLKRIIVGLCRDIRGIAVAATTKSIFQVLFDWMYPDVFNILLFSVGKWSNSSDVTTPVMRLLSELAQNRQQRLKFEMSSCSAVLLFREISKIICVYGNNLLSLPDVPKECMYKERYKNIGVVFLVLKSALIGSYVPFGVFRLYGDTCLQDVLGMFVKFFMLIPEAELQNYTKIAQNYYNLLEHVTQDNMPFLTNLSVDVVCAILRSIHNGITSLDAVVITSSCSTLDTILNYMYRRLTRPNTPMPKAGVEPEGESLLLAVKAHPEITADILQTMMSMLMFGEVKCQWSLSRPLLGLILVQEDVFTNLKTELTAQHPFERQQQFELAFSQLMTGVDRSLSVKNKDIFTQNLSKFRRDVFDVMKGKRVTLSTVSPMATSAASAIGSGTSSAGQEMAEV</sequence>
<organism evidence="9 10">
    <name type="scientific">Caenorhabditis auriculariae</name>
    <dbReference type="NCBI Taxonomy" id="2777116"/>
    <lineage>
        <taxon>Eukaryota</taxon>
        <taxon>Metazoa</taxon>
        <taxon>Ecdysozoa</taxon>
        <taxon>Nematoda</taxon>
        <taxon>Chromadorea</taxon>
        <taxon>Rhabditida</taxon>
        <taxon>Rhabditina</taxon>
        <taxon>Rhabditomorpha</taxon>
        <taxon>Rhabditoidea</taxon>
        <taxon>Rhabditidae</taxon>
        <taxon>Peloderinae</taxon>
        <taxon>Caenorhabditis</taxon>
    </lineage>
</organism>
<dbReference type="EMBL" id="CAJGYM010000039">
    <property type="protein sequence ID" value="CAD6193890.1"/>
    <property type="molecule type" value="Genomic_DNA"/>
</dbReference>
<keyword evidence="5" id="KW-0963">Cytoplasm</keyword>
<keyword evidence="7" id="KW-0539">Nucleus</keyword>
<keyword evidence="6" id="KW-0653">Protein transport</keyword>
<dbReference type="Proteomes" id="UP000835052">
    <property type="component" value="Unassembled WGS sequence"/>
</dbReference>
<dbReference type="InterPro" id="IPR011989">
    <property type="entry name" value="ARM-like"/>
</dbReference>
<dbReference type="PANTHER" id="PTHR12596">
    <property type="entry name" value="EXPORTIN 4,7-RELATED"/>
    <property type="match status" value="1"/>
</dbReference>
<keyword evidence="10" id="KW-1185">Reference proteome</keyword>
<proteinExistence type="inferred from homology"/>
<dbReference type="Gene3D" id="1.25.10.10">
    <property type="entry name" value="Leucine-rich Repeat Variant"/>
    <property type="match status" value="2"/>
</dbReference>
<dbReference type="GO" id="GO:0005737">
    <property type="term" value="C:cytoplasm"/>
    <property type="evidence" value="ECO:0007669"/>
    <property type="project" value="UniProtKB-SubCell"/>
</dbReference>
<dbReference type="PANTHER" id="PTHR12596:SF2">
    <property type="entry name" value="EXPORTIN-7 ISOFORM X1"/>
    <property type="match status" value="1"/>
</dbReference>
<dbReference type="InterPro" id="IPR016024">
    <property type="entry name" value="ARM-type_fold"/>
</dbReference>
<evidence type="ECO:0000256" key="4">
    <source>
        <dbReference type="ARBA" id="ARBA00022448"/>
    </source>
</evidence>
<protein>
    <recommendedName>
        <fullName evidence="8">Exportin-7/Ran-binding protein 17 TPR repeats domain-containing protein</fullName>
    </recommendedName>
</protein>
<evidence type="ECO:0000256" key="3">
    <source>
        <dbReference type="ARBA" id="ARBA00009466"/>
    </source>
</evidence>
<evidence type="ECO:0000256" key="1">
    <source>
        <dbReference type="ARBA" id="ARBA00004123"/>
    </source>
</evidence>
<evidence type="ECO:0000259" key="8">
    <source>
        <dbReference type="Pfam" id="PF25795"/>
    </source>
</evidence>
<dbReference type="GO" id="GO:0006611">
    <property type="term" value="P:protein export from nucleus"/>
    <property type="evidence" value="ECO:0007669"/>
    <property type="project" value="TreeGrafter"/>
</dbReference>
<comment type="subcellular location">
    <subcellularLocation>
        <location evidence="2">Cytoplasm</location>
    </subcellularLocation>
    <subcellularLocation>
        <location evidence="1">Nucleus</location>
    </subcellularLocation>
</comment>
<dbReference type="Pfam" id="PF25795">
    <property type="entry name" value="TPR_XPO7"/>
    <property type="match status" value="1"/>
</dbReference>